<evidence type="ECO:0000313" key="2">
    <source>
        <dbReference type="EMBL" id="KOX76668.1"/>
    </source>
</evidence>
<feature type="transmembrane region" description="Helical" evidence="1">
    <location>
        <begin position="222"/>
        <end position="244"/>
    </location>
</feature>
<feature type="transmembrane region" description="Helical" evidence="1">
    <location>
        <begin position="170"/>
        <end position="191"/>
    </location>
</feature>
<keyword evidence="1" id="KW-0812">Transmembrane</keyword>
<keyword evidence="1" id="KW-0472">Membrane</keyword>
<reference evidence="2 3" key="1">
    <citation type="submission" date="2015-07" db="EMBL/GenBank/DDBJ databases">
        <title>The genome of Melipona quadrifasciata.</title>
        <authorList>
            <person name="Pan H."/>
            <person name="Kapheim K."/>
        </authorList>
    </citation>
    <scope>NUCLEOTIDE SEQUENCE [LARGE SCALE GENOMIC DNA]</scope>
    <source>
        <strain evidence="2">0111107301</strain>
        <tissue evidence="2">Whole body</tissue>
    </source>
</reference>
<dbReference type="EMBL" id="KQ435742">
    <property type="protein sequence ID" value="KOX76668.1"/>
    <property type="molecule type" value="Genomic_DNA"/>
</dbReference>
<evidence type="ECO:0000313" key="3">
    <source>
        <dbReference type="Proteomes" id="UP000053105"/>
    </source>
</evidence>
<evidence type="ECO:0000256" key="1">
    <source>
        <dbReference type="SAM" id="Phobius"/>
    </source>
</evidence>
<dbReference type="OrthoDB" id="6779810at2759"/>
<keyword evidence="3" id="KW-1185">Reference proteome</keyword>
<sequence length="254" mass="29516">MCTESDQTAINRASCLLNMNDTQNQNNFDFVPKSDYNEKWHLENKCLFHNQQFLEGDKCETNKLACPVSCDLCLHFREKYKSKRSGSTLNQKSGDWKSDENIVKNSLKCIVQEPSITEWRWKNPYSVSDFDRSKHWSRRNFTSESCGVPRTEYSFSTLINTMGRATGQSLLALLYVMLNVIPVIEVFLHLLRFVLDKVISISNSKDFRQTITRCLVFTTELFSVYICLIFIFGFIVLPIVHMVIDIIAKIMLYN</sequence>
<name>A0A0N0BHS7_9HYME</name>
<proteinExistence type="predicted"/>
<keyword evidence="1" id="KW-1133">Transmembrane helix</keyword>
<organism evidence="2 3">
    <name type="scientific">Melipona quadrifasciata</name>
    <dbReference type="NCBI Taxonomy" id="166423"/>
    <lineage>
        <taxon>Eukaryota</taxon>
        <taxon>Metazoa</taxon>
        <taxon>Ecdysozoa</taxon>
        <taxon>Arthropoda</taxon>
        <taxon>Hexapoda</taxon>
        <taxon>Insecta</taxon>
        <taxon>Pterygota</taxon>
        <taxon>Neoptera</taxon>
        <taxon>Endopterygota</taxon>
        <taxon>Hymenoptera</taxon>
        <taxon>Apocrita</taxon>
        <taxon>Aculeata</taxon>
        <taxon>Apoidea</taxon>
        <taxon>Anthophila</taxon>
        <taxon>Apidae</taxon>
        <taxon>Melipona</taxon>
    </lineage>
</organism>
<dbReference type="Proteomes" id="UP000053105">
    <property type="component" value="Unassembled WGS sequence"/>
</dbReference>
<gene>
    <name evidence="2" type="ORF">WN51_11021</name>
</gene>
<dbReference type="AlphaFoldDB" id="A0A0N0BHS7"/>
<dbReference type="STRING" id="166423.A0A0N0BHS7"/>
<protein>
    <submittedName>
        <fullName evidence="2">Uncharacterized protein</fullName>
    </submittedName>
</protein>
<accession>A0A0N0BHS7</accession>